<evidence type="ECO:0000313" key="2">
    <source>
        <dbReference type="EMBL" id="QLF83225.1"/>
    </source>
</evidence>
<evidence type="ECO:0000256" key="1">
    <source>
        <dbReference type="SAM" id="MobiDB-lite"/>
    </source>
</evidence>
<gene>
    <name evidence="2" type="primary">41</name>
    <name evidence="2" type="ORF">SEA_EKLOK_41</name>
</gene>
<feature type="compositionally biased region" description="Basic and acidic residues" evidence="1">
    <location>
        <begin position="148"/>
        <end position="158"/>
    </location>
</feature>
<feature type="region of interest" description="Disordered" evidence="1">
    <location>
        <begin position="94"/>
        <end position="171"/>
    </location>
</feature>
<sequence length="285" mass="30198">MTLDAQDWVWTRSRTRGNARLVMLAIADAITGPEATAKMGTAEVMQRLNTAAKSTARDAIAAALASGELTIDQPAAGSRAARYCIPGAVNYVRESRTQPDPGQRSGIPDTTNQRSGIPDTTGPATGRESRTQPTEPENGLWSGIPDACGRESGTHHPPIEGMNEGVMEDGPPSSIAPDFARPLVDKITAAKVYPAWDLTPGEWLRINALIKRSGIDMLATVAVQIAAKKRIAHARYFLRAWQSLPAAPTPGTAAPEPGPGADVIPLRPTGPGRVAQAADWYANLI</sequence>
<accession>A0A7D5FQQ6</accession>
<organism evidence="2 3">
    <name type="scientific">Streptomyces phage Eklok</name>
    <dbReference type="NCBI Taxonomy" id="2743999"/>
    <lineage>
        <taxon>Viruses</taxon>
        <taxon>Duplodnaviria</taxon>
        <taxon>Heunggongvirae</taxon>
        <taxon>Uroviricota</taxon>
        <taxon>Caudoviricetes</taxon>
        <taxon>Ignaciovirus</taxon>
        <taxon>Ignaciovirus eklok</taxon>
    </lineage>
</organism>
<dbReference type="EMBL" id="MT521991">
    <property type="protein sequence ID" value="QLF83225.1"/>
    <property type="molecule type" value="Genomic_DNA"/>
</dbReference>
<dbReference type="KEGG" id="vg:80025970"/>
<name>A0A7D5FQQ6_9CAUD</name>
<keyword evidence="3" id="KW-1185">Reference proteome</keyword>
<dbReference type="RefSeq" id="YP_010756219.1">
    <property type="nucleotide sequence ID" value="NC_073484.1"/>
</dbReference>
<dbReference type="Proteomes" id="UP000510745">
    <property type="component" value="Segment"/>
</dbReference>
<proteinExistence type="predicted"/>
<protein>
    <submittedName>
        <fullName evidence="2">Helix-turn-helix DNA binding domain protein</fullName>
    </submittedName>
</protein>
<dbReference type="GeneID" id="80025970"/>
<evidence type="ECO:0000313" key="3">
    <source>
        <dbReference type="Proteomes" id="UP000510745"/>
    </source>
</evidence>
<reference evidence="2 3" key="1">
    <citation type="submission" date="2020-05" db="EMBL/GenBank/DDBJ databases">
        <authorList>
            <person name="Klokker E.C."/>
            <person name="Sun E.L."/>
            <person name="Menchaca C."/>
            <person name="Layton S.R."/>
            <person name="Hughes L.E."/>
            <person name="Garlena R.A."/>
            <person name="Russell D.A."/>
            <person name="Pope W.H."/>
            <person name="Jacobs-Sera D."/>
            <person name="Hatfull G.F."/>
        </authorList>
    </citation>
    <scope>NUCLEOTIDE SEQUENCE [LARGE SCALE GENOMIC DNA]</scope>
</reference>